<feature type="transmembrane region" description="Helical" evidence="7">
    <location>
        <begin position="112"/>
        <end position="132"/>
    </location>
</feature>
<keyword evidence="6 7" id="KW-0472">Membrane</keyword>
<organism evidence="9 10">
    <name type="scientific">Georgenia alba</name>
    <dbReference type="NCBI Taxonomy" id="2233858"/>
    <lineage>
        <taxon>Bacteria</taxon>
        <taxon>Bacillati</taxon>
        <taxon>Actinomycetota</taxon>
        <taxon>Actinomycetes</taxon>
        <taxon>Micrococcales</taxon>
        <taxon>Bogoriellaceae</taxon>
        <taxon>Georgenia</taxon>
    </lineage>
</organism>
<dbReference type="InterPro" id="IPR035906">
    <property type="entry name" value="MetI-like_sf"/>
</dbReference>
<keyword evidence="4 7" id="KW-0812">Transmembrane</keyword>
<sequence>MRVRGATSRSRRAQLTGAAFVLPAMVLIAALQVYPLFRGALLSLQEWDGISFTPTFVGLENYHRLWGDEVFWRSMGNAFGFGAVGLLVGGALGLVMALAVNTDPRGARFFRAVFFLPWMLSPVVFGFLWDWLLDPAIGPVNELLAVIGSETWRHAWFGEPDTAFWAVAFVYVWSHWGFGFLLFLAGLQNIPSSVREAAMLDGAGAWARFRYVVWPLLRPVTVVVSVVSVLLALQIFGTVLVTTDGGPGFRTEVPTLRIYKESFENYEFGLGAAMSIVFGLVLVVLSVVQFVVARRSPDA</sequence>
<evidence type="ECO:0000256" key="1">
    <source>
        <dbReference type="ARBA" id="ARBA00004651"/>
    </source>
</evidence>
<accession>A0ABW2Q613</accession>
<comment type="subcellular location">
    <subcellularLocation>
        <location evidence="1 7">Cell membrane</location>
        <topology evidence="1 7">Multi-pass membrane protein</topology>
    </subcellularLocation>
</comment>
<dbReference type="InterPro" id="IPR051393">
    <property type="entry name" value="ABC_transporter_permease"/>
</dbReference>
<feature type="transmembrane region" description="Helical" evidence="7">
    <location>
        <begin position="216"/>
        <end position="241"/>
    </location>
</feature>
<dbReference type="PANTHER" id="PTHR30193:SF41">
    <property type="entry name" value="DIACETYLCHITOBIOSE UPTAKE SYSTEM PERMEASE PROTEIN NGCF"/>
    <property type="match status" value="1"/>
</dbReference>
<dbReference type="SUPFAM" id="SSF161098">
    <property type="entry name" value="MetI-like"/>
    <property type="match status" value="1"/>
</dbReference>
<evidence type="ECO:0000256" key="5">
    <source>
        <dbReference type="ARBA" id="ARBA00022989"/>
    </source>
</evidence>
<name>A0ABW2Q613_9MICO</name>
<dbReference type="PROSITE" id="PS50928">
    <property type="entry name" value="ABC_TM1"/>
    <property type="match status" value="1"/>
</dbReference>
<dbReference type="Proteomes" id="UP001596455">
    <property type="component" value="Unassembled WGS sequence"/>
</dbReference>
<feature type="transmembrane region" description="Helical" evidence="7">
    <location>
        <begin position="163"/>
        <end position="185"/>
    </location>
</feature>
<dbReference type="Gene3D" id="1.10.3720.10">
    <property type="entry name" value="MetI-like"/>
    <property type="match status" value="1"/>
</dbReference>
<feature type="transmembrane region" description="Helical" evidence="7">
    <location>
        <begin position="12"/>
        <end position="34"/>
    </location>
</feature>
<keyword evidence="10" id="KW-1185">Reference proteome</keyword>
<dbReference type="EMBL" id="JBHTCQ010000001">
    <property type="protein sequence ID" value="MFC7404372.1"/>
    <property type="molecule type" value="Genomic_DNA"/>
</dbReference>
<comment type="caution">
    <text evidence="9">The sequence shown here is derived from an EMBL/GenBank/DDBJ whole genome shotgun (WGS) entry which is preliminary data.</text>
</comment>
<evidence type="ECO:0000256" key="6">
    <source>
        <dbReference type="ARBA" id="ARBA00023136"/>
    </source>
</evidence>
<dbReference type="Pfam" id="PF00528">
    <property type="entry name" value="BPD_transp_1"/>
    <property type="match status" value="1"/>
</dbReference>
<gene>
    <name evidence="9" type="ORF">ACFQQL_04560</name>
</gene>
<evidence type="ECO:0000313" key="10">
    <source>
        <dbReference type="Proteomes" id="UP001596455"/>
    </source>
</evidence>
<evidence type="ECO:0000256" key="2">
    <source>
        <dbReference type="ARBA" id="ARBA00022448"/>
    </source>
</evidence>
<dbReference type="RefSeq" id="WP_382391696.1">
    <property type="nucleotide sequence ID" value="NZ_JBHTCQ010000001.1"/>
</dbReference>
<evidence type="ECO:0000256" key="7">
    <source>
        <dbReference type="RuleBase" id="RU363032"/>
    </source>
</evidence>
<keyword evidence="2 7" id="KW-0813">Transport</keyword>
<proteinExistence type="inferred from homology"/>
<dbReference type="CDD" id="cd06261">
    <property type="entry name" value="TM_PBP2"/>
    <property type="match status" value="1"/>
</dbReference>
<feature type="domain" description="ABC transmembrane type-1" evidence="8">
    <location>
        <begin position="75"/>
        <end position="289"/>
    </location>
</feature>
<reference evidence="10" key="1">
    <citation type="journal article" date="2019" name="Int. J. Syst. Evol. Microbiol.">
        <title>The Global Catalogue of Microorganisms (GCM) 10K type strain sequencing project: providing services to taxonomists for standard genome sequencing and annotation.</title>
        <authorList>
            <consortium name="The Broad Institute Genomics Platform"/>
            <consortium name="The Broad Institute Genome Sequencing Center for Infectious Disease"/>
            <person name="Wu L."/>
            <person name="Ma J."/>
        </authorList>
    </citation>
    <scope>NUCLEOTIDE SEQUENCE [LARGE SCALE GENOMIC DNA]</scope>
    <source>
        <strain evidence="10">JCM 1490</strain>
    </source>
</reference>
<dbReference type="PANTHER" id="PTHR30193">
    <property type="entry name" value="ABC TRANSPORTER PERMEASE PROTEIN"/>
    <property type="match status" value="1"/>
</dbReference>
<comment type="similarity">
    <text evidence="7">Belongs to the binding-protein-dependent transport system permease family.</text>
</comment>
<feature type="transmembrane region" description="Helical" evidence="7">
    <location>
        <begin position="78"/>
        <end position="100"/>
    </location>
</feature>
<evidence type="ECO:0000256" key="4">
    <source>
        <dbReference type="ARBA" id="ARBA00022692"/>
    </source>
</evidence>
<keyword evidence="3" id="KW-1003">Cell membrane</keyword>
<keyword evidence="5 7" id="KW-1133">Transmembrane helix</keyword>
<evidence type="ECO:0000313" key="9">
    <source>
        <dbReference type="EMBL" id="MFC7404372.1"/>
    </source>
</evidence>
<evidence type="ECO:0000259" key="8">
    <source>
        <dbReference type="PROSITE" id="PS50928"/>
    </source>
</evidence>
<dbReference type="InterPro" id="IPR000515">
    <property type="entry name" value="MetI-like"/>
</dbReference>
<protein>
    <submittedName>
        <fullName evidence="9">Carbohydrate ABC transporter permease</fullName>
    </submittedName>
</protein>
<feature type="transmembrane region" description="Helical" evidence="7">
    <location>
        <begin position="268"/>
        <end position="293"/>
    </location>
</feature>
<evidence type="ECO:0000256" key="3">
    <source>
        <dbReference type="ARBA" id="ARBA00022475"/>
    </source>
</evidence>